<proteinExistence type="predicted"/>
<protein>
    <recommendedName>
        <fullName evidence="5">XdhC Rossmann domain-containing protein</fullName>
    </recommendedName>
</protein>
<dbReference type="Pfam" id="PF13478">
    <property type="entry name" value="XdhC_C"/>
    <property type="match status" value="1"/>
</dbReference>
<feature type="domain" description="XdhC Rossmann" evidence="2">
    <location>
        <begin position="104"/>
        <end position="227"/>
    </location>
</feature>
<keyword evidence="4" id="KW-1185">Reference proteome</keyword>
<dbReference type="PATRIC" id="fig|1348774.3.peg.1214"/>
<name>A0A0G3XM87_9SPHN</name>
<dbReference type="InterPro" id="IPR052698">
    <property type="entry name" value="MoCofactor_Util/Proc"/>
</dbReference>
<evidence type="ECO:0008006" key="5">
    <source>
        <dbReference type="Google" id="ProtNLM"/>
    </source>
</evidence>
<organism evidence="3 4">
    <name type="scientific">Croceicoccus naphthovorans</name>
    <dbReference type="NCBI Taxonomy" id="1348774"/>
    <lineage>
        <taxon>Bacteria</taxon>
        <taxon>Pseudomonadati</taxon>
        <taxon>Pseudomonadota</taxon>
        <taxon>Alphaproteobacteria</taxon>
        <taxon>Sphingomonadales</taxon>
        <taxon>Erythrobacteraceae</taxon>
        <taxon>Croceicoccus</taxon>
    </lineage>
</organism>
<dbReference type="PANTHER" id="PTHR30388:SF4">
    <property type="entry name" value="MOLYBDENUM COFACTOR INSERTION CHAPERONE PAOD"/>
    <property type="match status" value="1"/>
</dbReference>
<reference evidence="3 4" key="1">
    <citation type="submission" date="2015-06" db="EMBL/GenBank/DDBJ databases">
        <authorList>
            <person name="Zeng Y."/>
            <person name="Huang Y."/>
        </authorList>
    </citation>
    <scope>NUCLEOTIDE SEQUENCE [LARGE SCALE GENOMIC DNA]</scope>
    <source>
        <strain evidence="3 4">PQ-2</strain>
    </source>
</reference>
<feature type="domain" description="XdhC- CoxI" evidence="1">
    <location>
        <begin position="1"/>
        <end position="38"/>
    </location>
</feature>
<dbReference type="InterPro" id="IPR027051">
    <property type="entry name" value="XdhC_Rossmann_dom"/>
</dbReference>
<dbReference type="Proteomes" id="UP000035287">
    <property type="component" value="Chromosome"/>
</dbReference>
<evidence type="ECO:0000259" key="2">
    <source>
        <dbReference type="Pfam" id="PF13478"/>
    </source>
</evidence>
<evidence type="ECO:0000259" key="1">
    <source>
        <dbReference type="Pfam" id="PF02625"/>
    </source>
</evidence>
<accession>A0A0G3XM87</accession>
<dbReference type="EMBL" id="CP011770">
    <property type="protein sequence ID" value="AKM11578.1"/>
    <property type="molecule type" value="Genomic_DNA"/>
</dbReference>
<dbReference type="KEGG" id="cna:AB433_05790"/>
<dbReference type="PANTHER" id="PTHR30388">
    <property type="entry name" value="ALDEHYDE OXIDOREDUCTASE MOLYBDENUM COFACTOR ASSEMBLY PROTEIN"/>
    <property type="match status" value="1"/>
</dbReference>
<dbReference type="InterPro" id="IPR003777">
    <property type="entry name" value="XdhC_CoxI"/>
</dbReference>
<dbReference type="STRING" id="1348774.AB433_05790"/>
<sequence length="238" mass="25592">MAIRPDGTVVGSLSDGCLEQQLVADVAAASGPSVRRYGKGSALIDFRLPCGGGLDILIDPSPDRAACRDTVALLDCREPAGLALPENIYLPTRRYLPALRIHAFGVDPELSALDRLALVMNVPMVCMRPESLSLGQAPDMASPDRWTATILLFHDHEWEGAILHHALRGGSFYVGAQGGAKAREDRLSRLRAAGVAEEDLARIRGPVGVTPSARTPNALALSVLSEIVFEYDRIHPHF</sequence>
<dbReference type="AlphaFoldDB" id="A0A0G3XM87"/>
<evidence type="ECO:0000313" key="4">
    <source>
        <dbReference type="Proteomes" id="UP000035287"/>
    </source>
</evidence>
<evidence type="ECO:0000313" key="3">
    <source>
        <dbReference type="EMBL" id="AKM11578.1"/>
    </source>
</evidence>
<dbReference type="Pfam" id="PF02625">
    <property type="entry name" value="XdhC_CoxI"/>
    <property type="match status" value="1"/>
</dbReference>
<gene>
    <name evidence="3" type="ORF">AB433_05790</name>
</gene>
<dbReference type="Gene3D" id="3.40.50.720">
    <property type="entry name" value="NAD(P)-binding Rossmann-like Domain"/>
    <property type="match status" value="1"/>
</dbReference>